<evidence type="ECO:0000313" key="6">
    <source>
        <dbReference type="Proteomes" id="UP000279859"/>
    </source>
</evidence>
<protein>
    <submittedName>
        <fullName evidence="5">GntR family transcriptional regulator</fullName>
    </submittedName>
</protein>
<reference evidence="5 6" key="1">
    <citation type="submission" date="2018-11" db="EMBL/GenBank/DDBJ databases">
        <title>Cryobacterium sp. nov., isolated from rhizosphere soil of lettuce.</title>
        <authorList>
            <person name="Wang Y."/>
        </authorList>
    </citation>
    <scope>NUCLEOTIDE SEQUENCE [LARGE SCALE GENOMIC DNA]</scope>
    <source>
        <strain evidence="5 6">NEAU-85</strain>
    </source>
</reference>
<dbReference type="SUPFAM" id="SSF48008">
    <property type="entry name" value="GntR ligand-binding domain-like"/>
    <property type="match status" value="1"/>
</dbReference>
<dbReference type="InterPro" id="IPR011711">
    <property type="entry name" value="GntR_C"/>
</dbReference>
<dbReference type="PRINTS" id="PR00035">
    <property type="entry name" value="HTHGNTR"/>
</dbReference>
<sequence>MILRRDLPDGMRLVEEELAGRFDVSRGPIRDALKQLEREGLVAVRKRAAYVVGLTAEDIGHLYDLRKALELLAVKAVVVHATDQQFAEMQGCVERMREAAVIDDHPGFADADVDFHGLLFTISGNRRLADVWHQYMPILATILQSAVGQEERLHKSAEDHNSLLGMLRAADDRVADEVSDHIDRARERMIAAYERLAIEAAG</sequence>
<dbReference type="InterPro" id="IPR036390">
    <property type="entry name" value="WH_DNA-bd_sf"/>
</dbReference>
<dbReference type="Gene3D" id="1.10.10.10">
    <property type="entry name" value="Winged helix-like DNA-binding domain superfamily/Winged helix DNA-binding domain"/>
    <property type="match status" value="1"/>
</dbReference>
<dbReference type="InterPro" id="IPR000524">
    <property type="entry name" value="Tscrpt_reg_HTH_GntR"/>
</dbReference>
<comment type="caution">
    <text evidence="5">The sequence shown here is derived from an EMBL/GenBank/DDBJ whole genome shotgun (WGS) entry which is preliminary data.</text>
</comment>
<dbReference type="Pfam" id="PF07729">
    <property type="entry name" value="FCD"/>
    <property type="match status" value="1"/>
</dbReference>
<gene>
    <name evidence="5" type="ORF">EEJ31_02650</name>
</gene>
<dbReference type="GO" id="GO:0003677">
    <property type="term" value="F:DNA binding"/>
    <property type="evidence" value="ECO:0007669"/>
    <property type="project" value="UniProtKB-KW"/>
</dbReference>
<organism evidence="5 6">
    <name type="scientific">Cryobacterium tepidiphilum</name>
    <dbReference type="NCBI Taxonomy" id="2486026"/>
    <lineage>
        <taxon>Bacteria</taxon>
        <taxon>Bacillati</taxon>
        <taxon>Actinomycetota</taxon>
        <taxon>Actinomycetes</taxon>
        <taxon>Micrococcales</taxon>
        <taxon>Microbacteriaceae</taxon>
        <taxon>Cryobacterium</taxon>
    </lineage>
</organism>
<dbReference type="Gene3D" id="1.20.120.530">
    <property type="entry name" value="GntR ligand-binding domain-like"/>
    <property type="match status" value="1"/>
</dbReference>
<name>A0A3M8LMY3_9MICO</name>
<evidence type="ECO:0000259" key="4">
    <source>
        <dbReference type="PROSITE" id="PS50949"/>
    </source>
</evidence>
<keyword evidence="1" id="KW-0805">Transcription regulation</keyword>
<keyword evidence="6" id="KW-1185">Reference proteome</keyword>
<dbReference type="PROSITE" id="PS50949">
    <property type="entry name" value="HTH_GNTR"/>
    <property type="match status" value="1"/>
</dbReference>
<dbReference type="Proteomes" id="UP000279859">
    <property type="component" value="Unassembled WGS sequence"/>
</dbReference>
<keyword evidence="2" id="KW-0238">DNA-binding</keyword>
<dbReference type="SUPFAM" id="SSF46785">
    <property type="entry name" value="Winged helix' DNA-binding domain"/>
    <property type="match status" value="1"/>
</dbReference>
<dbReference type="SMART" id="SM00895">
    <property type="entry name" value="FCD"/>
    <property type="match status" value="1"/>
</dbReference>
<dbReference type="Pfam" id="PF00392">
    <property type="entry name" value="GntR"/>
    <property type="match status" value="1"/>
</dbReference>
<dbReference type="InterPro" id="IPR008920">
    <property type="entry name" value="TF_FadR/GntR_C"/>
</dbReference>
<evidence type="ECO:0000313" key="5">
    <source>
        <dbReference type="EMBL" id="RNE66705.1"/>
    </source>
</evidence>
<proteinExistence type="predicted"/>
<evidence type="ECO:0000256" key="3">
    <source>
        <dbReference type="ARBA" id="ARBA00023163"/>
    </source>
</evidence>
<dbReference type="SMART" id="SM00345">
    <property type="entry name" value="HTH_GNTR"/>
    <property type="match status" value="1"/>
</dbReference>
<dbReference type="AlphaFoldDB" id="A0A3M8LMY3"/>
<keyword evidence="3" id="KW-0804">Transcription</keyword>
<dbReference type="InterPro" id="IPR036388">
    <property type="entry name" value="WH-like_DNA-bd_sf"/>
</dbReference>
<accession>A0A3M8LMY3</accession>
<dbReference type="PANTHER" id="PTHR43537">
    <property type="entry name" value="TRANSCRIPTIONAL REGULATOR, GNTR FAMILY"/>
    <property type="match status" value="1"/>
</dbReference>
<evidence type="ECO:0000256" key="1">
    <source>
        <dbReference type="ARBA" id="ARBA00023015"/>
    </source>
</evidence>
<feature type="domain" description="HTH gntR-type" evidence="4">
    <location>
        <begin position="1"/>
        <end position="55"/>
    </location>
</feature>
<dbReference type="PANTHER" id="PTHR43537:SF45">
    <property type="entry name" value="GNTR FAMILY REGULATORY PROTEIN"/>
    <property type="match status" value="1"/>
</dbReference>
<evidence type="ECO:0000256" key="2">
    <source>
        <dbReference type="ARBA" id="ARBA00023125"/>
    </source>
</evidence>
<dbReference type="EMBL" id="RDSR01000003">
    <property type="protein sequence ID" value="RNE66705.1"/>
    <property type="molecule type" value="Genomic_DNA"/>
</dbReference>
<dbReference type="GO" id="GO:0003700">
    <property type="term" value="F:DNA-binding transcription factor activity"/>
    <property type="evidence" value="ECO:0007669"/>
    <property type="project" value="InterPro"/>
</dbReference>